<evidence type="ECO:0000313" key="2">
    <source>
        <dbReference type="Proteomes" id="UP000027037"/>
    </source>
</evidence>
<proteinExistence type="predicted"/>
<dbReference type="STRING" id="1280946.HY29_07450"/>
<dbReference type="PATRIC" id="fig|1280946.3.peg.281"/>
<dbReference type="Proteomes" id="UP000027037">
    <property type="component" value="Unassembled WGS sequence"/>
</dbReference>
<gene>
    <name evidence="1" type="ORF">HY29_07450</name>
</gene>
<comment type="caution">
    <text evidence="1">The sequence shown here is derived from an EMBL/GenBank/DDBJ whole genome shotgun (WGS) entry which is preliminary data.</text>
</comment>
<name>A0A062ULF7_9PROT</name>
<accession>A0A062ULF7</accession>
<evidence type="ECO:0000313" key="1">
    <source>
        <dbReference type="EMBL" id="KCZ56970.1"/>
    </source>
</evidence>
<reference evidence="1 2" key="1">
    <citation type="journal article" date="2014" name="Antonie Van Leeuwenhoek">
        <title>Hyphomonas beringensis sp. nov. and Hyphomonas chukchiensis sp. nov., isolated from surface seawater of the Bering Sea and Chukchi Sea.</title>
        <authorList>
            <person name="Li C."/>
            <person name="Lai Q."/>
            <person name="Li G."/>
            <person name="Dong C."/>
            <person name="Wang J."/>
            <person name="Liao Y."/>
            <person name="Shao Z."/>
        </authorList>
    </citation>
    <scope>NUCLEOTIDE SEQUENCE [LARGE SCALE GENOMIC DNA]</scope>
    <source>
        <strain evidence="1 2">25B14_1</strain>
    </source>
</reference>
<keyword evidence="2" id="KW-1185">Reference proteome</keyword>
<organism evidence="1 2">
    <name type="scientific">Hyphomonas beringensis</name>
    <dbReference type="NCBI Taxonomy" id="1280946"/>
    <lineage>
        <taxon>Bacteria</taxon>
        <taxon>Pseudomonadati</taxon>
        <taxon>Pseudomonadota</taxon>
        <taxon>Alphaproteobacteria</taxon>
        <taxon>Hyphomonadales</taxon>
        <taxon>Hyphomonadaceae</taxon>
        <taxon>Hyphomonas</taxon>
    </lineage>
</organism>
<dbReference type="EMBL" id="AWFF01000002">
    <property type="protein sequence ID" value="KCZ56970.1"/>
    <property type="molecule type" value="Genomic_DNA"/>
</dbReference>
<sequence length="161" mass="17315">MPQSSICGAVYPNGNEWKPDMKTRILSAALLAGAVMLTGCGSKDDAQGKTAADITAKSSAKDIGEAYVNELTRIADALETVDNKQSAEKAAKTIQKAAAGLDSLQEDLDGKADSMKTLEILAARSGELTVLQTRIMDQMMRIQREHPELMETLDQEMANVK</sequence>
<protein>
    <submittedName>
        <fullName evidence="1">Uncharacterized protein</fullName>
    </submittedName>
</protein>
<dbReference type="AlphaFoldDB" id="A0A062ULF7"/>